<keyword evidence="1" id="KW-0812">Transmembrane</keyword>
<protein>
    <submittedName>
        <fullName evidence="3">Glycosyltransferase</fullName>
    </submittedName>
</protein>
<feature type="transmembrane region" description="Helical" evidence="1">
    <location>
        <begin position="577"/>
        <end position="603"/>
    </location>
</feature>
<feature type="domain" description="Glycosyltransferase 2-like" evidence="2">
    <location>
        <begin position="4"/>
        <end position="170"/>
    </location>
</feature>
<feature type="transmembrane region" description="Helical" evidence="1">
    <location>
        <begin position="548"/>
        <end position="565"/>
    </location>
</feature>
<keyword evidence="1" id="KW-0472">Membrane</keyword>
<gene>
    <name evidence="3" type="ORF">UX69_C0003G0006</name>
</gene>
<dbReference type="InterPro" id="IPR029044">
    <property type="entry name" value="Nucleotide-diphossugar_trans"/>
</dbReference>
<dbReference type="AlphaFoldDB" id="A0A0G1QWV2"/>
<dbReference type="Gene3D" id="3.90.550.10">
    <property type="entry name" value="Spore Coat Polysaccharide Biosynthesis Protein SpsA, Chain A"/>
    <property type="match status" value="2"/>
</dbReference>
<dbReference type="PATRIC" id="fig|1619111.3.peg.45"/>
<keyword evidence="1" id="KW-1133">Transmembrane helix</keyword>
<comment type="caution">
    <text evidence="3">The sequence shown here is derived from an EMBL/GenBank/DDBJ whole genome shotgun (WGS) entry which is preliminary data.</text>
</comment>
<dbReference type="SUPFAM" id="SSF53448">
    <property type="entry name" value="Nucleotide-diphospho-sugar transferases"/>
    <property type="match status" value="2"/>
</dbReference>
<dbReference type="EMBL" id="LCNE01000003">
    <property type="protein sequence ID" value="KKU49354.1"/>
    <property type="molecule type" value="Genomic_DNA"/>
</dbReference>
<proteinExistence type="predicted"/>
<dbReference type="Pfam" id="PF00535">
    <property type="entry name" value="Glycos_transf_2"/>
    <property type="match status" value="2"/>
</dbReference>
<dbReference type="InterPro" id="IPR001173">
    <property type="entry name" value="Glyco_trans_2-like"/>
</dbReference>
<accession>A0A0G1QWV2</accession>
<sequence length="623" mass="70203">MLVSVIIPAFKKQHSIRENIESVYKALTSTRYKFELIVVVDGFSADGTLTEASKVVYPNVVVVGYEHNRGKGYAVRYGMARAKGDVVAFIDAGMEIDPNGISMILEHMIWYNADIIVGSKRHPVSKVNFPFVRKIYSLGYNLGVRVLFGLKVRDTQTGLKVCKREVLEKVLPRLVVKQFAFDVEFLVVANHLGFKRIYEAPVEIDLSKDYSGTSFKKFLFFEPYIRGVLIDTLGVFYRLNILGYYNDSSNRNWIYDRELDMRVNTGAVKRKFGSKYVADFETGVLKDIKFSVIIIVRSINDHLRENIDYIKRQKYKNYEVLIVTDAQDRYDFKDFRFRLLCSGVVGPGAKRNYAAARATGDYLVFLDDDAYPHEDWLAAAAGVLSNNDLYALGAPALTPANVGILEKGSGKVLESSLASAGAVCRYIPVASRYVDDYPTVNMFVKKKSFFEVGGFTEEFWPGEDTKLCLDLVARNGGPFVYDPSPVVFHHRRNLFRPHLKQISRYGMHRGQFAKIFPGNSRLLSYFIPSAFVVGLFAGPVLSIVFPVLWILYSYTLVVYAGLLVYEATKVVLSERNVFLGLLVGVGIFLTHVVYGTCFIIGSLKRPKLALKRINLATGNYIDG</sequence>
<feature type="domain" description="Glycosyltransferase 2-like" evidence="2">
    <location>
        <begin position="291"/>
        <end position="393"/>
    </location>
</feature>
<keyword evidence="3" id="KW-0808">Transferase</keyword>
<evidence type="ECO:0000256" key="1">
    <source>
        <dbReference type="SAM" id="Phobius"/>
    </source>
</evidence>
<evidence type="ECO:0000313" key="4">
    <source>
        <dbReference type="Proteomes" id="UP000033946"/>
    </source>
</evidence>
<dbReference type="PANTHER" id="PTHR48090:SF7">
    <property type="entry name" value="RFBJ PROTEIN"/>
    <property type="match status" value="1"/>
</dbReference>
<dbReference type="GO" id="GO:0016740">
    <property type="term" value="F:transferase activity"/>
    <property type="evidence" value="ECO:0007669"/>
    <property type="project" value="UniProtKB-KW"/>
</dbReference>
<dbReference type="PANTHER" id="PTHR48090">
    <property type="entry name" value="UNDECAPRENYL-PHOSPHATE 4-DEOXY-4-FORMAMIDO-L-ARABINOSE TRANSFERASE-RELATED"/>
    <property type="match status" value="1"/>
</dbReference>
<feature type="transmembrane region" description="Helical" evidence="1">
    <location>
        <begin position="522"/>
        <end position="541"/>
    </location>
</feature>
<organism evidence="3 4">
    <name type="scientific">candidate division WWE3 bacterium GW2011_GWA2_46_9</name>
    <dbReference type="NCBI Taxonomy" id="1619111"/>
    <lineage>
        <taxon>Bacteria</taxon>
        <taxon>Katanobacteria</taxon>
    </lineage>
</organism>
<dbReference type="InterPro" id="IPR050256">
    <property type="entry name" value="Glycosyltransferase_2"/>
</dbReference>
<name>A0A0G1QWV2_UNCKA</name>
<dbReference type="Proteomes" id="UP000033946">
    <property type="component" value="Unassembled WGS sequence"/>
</dbReference>
<evidence type="ECO:0000313" key="3">
    <source>
        <dbReference type="EMBL" id="KKU49354.1"/>
    </source>
</evidence>
<reference evidence="3 4" key="1">
    <citation type="journal article" date="2015" name="Nature">
        <title>rRNA introns, odd ribosomes, and small enigmatic genomes across a large radiation of phyla.</title>
        <authorList>
            <person name="Brown C.T."/>
            <person name="Hug L.A."/>
            <person name="Thomas B.C."/>
            <person name="Sharon I."/>
            <person name="Castelle C.J."/>
            <person name="Singh A."/>
            <person name="Wilkins M.J."/>
            <person name="Williams K.H."/>
            <person name="Banfield J.F."/>
        </authorList>
    </citation>
    <scope>NUCLEOTIDE SEQUENCE [LARGE SCALE GENOMIC DNA]</scope>
</reference>
<evidence type="ECO:0000259" key="2">
    <source>
        <dbReference type="Pfam" id="PF00535"/>
    </source>
</evidence>